<evidence type="ECO:0000256" key="1">
    <source>
        <dbReference type="SAM" id="MobiDB-lite"/>
    </source>
</evidence>
<gene>
    <name evidence="2" type="ORF">PCOR1329_LOCUS52805</name>
</gene>
<dbReference type="Proteomes" id="UP001189429">
    <property type="component" value="Unassembled WGS sequence"/>
</dbReference>
<sequence>MSSPVFEHSAHETHTALHRWNAPNVQKWMTKWQHGNISSQDLLMRFVAGLPNVKRQEGDQHVFREPKGGWVEHMVFETTFPTKASYKSYWHGATFHCLPSILQYGLKNSSDTRIHECTDVGVHVADTLTWGGAFYHGVATRFSEHPDFSIPYTRIVLKVGCDGPPKTSRSYGDCYQLIFDEKQIVVEEIHLFRGYGFANKGDKYFERVGPLAKALPAAEAFGRSYCCADRDDTISPLIVPKDSSVPDDVRAAVERRKRIHGAEQSDTIFADIFQKVNAKKGKGRLSQVRATSVAKNTGLVADTEKYTQIVALTVDVGTVQHVQMIWIILGDRLLRAHNGRAYFYDQRLGYFDVFDGLLPPELLFAASRFMLTLEGIFRDFPCGVERVDSAVITAIDSAVENAVAKINGDISYAVKEAAALVSFRDNCVFNKGNAILQKAKGKGKGIAAQAPDGEGEGEGRGRGAEDAEGDDLTRASDAWHIAVAQTISKVSTKLQTELLSSKIMSYFIEWCSQDTMRSAGVAYEDCIVKYDVLGNPVTFSSERSPENSVYIGIRSQLLSTDPVLDAAVVRVQKIYSQTFWSTPDAFVFGQAAQALAKRGYNVDTITVYWGPGGVGLSLLTSHLEAMYGHKNHKYFDPNVFFVDDELRKVVELLVDGFIFTGQERPSGQRGTMREDCGSGVKRAAAGILVTRAPAAEERAARVALFRVGDSLKKFATAEGASGRLPYSILTKMFRIVGWKRLEVNKFLVFDDITEQNVESLMRRLAVVKIQARFFDRMYVEQNFGDAAAAGIFARDPDAKEFLMSSVGVAAGHRVQFAFEDDNGAEACRDIIVRYARCVGDRGITEKSLRQACGLLEKTSNVAGSLQAEIDAPNSQEHGCKAPKEWLDFSMALIQECQKKNMDFLTLPAFKAMTLPTSCKLPAPKPKAFQRLQTEGLWVGIGTVGKAADRIAPRIRTKNGMSALIDESLMGACNYPEVCDMKSFRSVFFEHGARKTNAMVLADALGKGIRRPGRQAAEKAAREAAWSERAESVRHMESFIDTLASRDKRAQEIKRKRVSAKGSGPSSQGESAHFDDEAPITVSTGYHHKVEWSRLFVDDSVGAQSMDQRLQKVLLTNTFDLDMENFLFCILPQMLKRLSLLDEKVFAEEFAVLDRLQKNRREVCEQELGVGMSVGKRIILEVACGASAPAGFKGNEFLAALSRASRMLRWLAVSLLPDVHRAMQQQEGKRAEASTFSYLWQGVENNILQHVVNFICEERVKHLPLHFDGARVDVDRVAATGSLGDFCSGCSERVHAATGYAVTLRNKEHSYLFDLLRAKSAAVVDEGGPRSNEDNKHLFLRGNCIPCAFAAATDQRQSVREKMLEQPVEDVRKYRDVAEVLGTRLFPRASLLDCQEGGYLLHAENGGLPHCVGALIQGGSVVICEKGAARKMSVFDFEECYASALDMKMVVAFRLGDSIDAEESARLDGLLDLLAAGRWDDDGPTPPSRKRRRLASKAARATRGSPVSSSSPSPTPSARSATRSNINSRRHNENLNFFELLHAKGLAVHDYDSGAPSSADDQLFRRGNCIPCAFAAATGQWQSVREKIVEQQAEDFRKYRDVAELLGTRFLPRTSLQDCTEGCYLLHAENGGLPHCVGAVIQCGEVVICEKGKAQKMSASVFAECYASALDIKTVVAFRLDDGIDDDESAQLDGLLDLLAAGDDEGSEASCDEESCDEGTVDVRSELLRALKAEVDAAKAAVGRGRQSRCILCPFKEFDMSSPKAKRNLLTHLSNYHNPEKKSQRTGTRQMGCGNYVAPGTKQMKMVFAMFDSDRCQGKSQGRYLERSARMLRQSVKPALTCLRIDRDIRLLLDGAGPTFINAAAVQSRPFEGPTTLARRVGDTY</sequence>
<protein>
    <submittedName>
        <fullName evidence="2">Uncharacterized protein</fullName>
    </submittedName>
</protein>
<accession>A0ABN9UYW0</accession>
<keyword evidence="3" id="KW-1185">Reference proteome</keyword>
<organism evidence="2 3">
    <name type="scientific">Prorocentrum cordatum</name>
    <dbReference type="NCBI Taxonomy" id="2364126"/>
    <lineage>
        <taxon>Eukaryota</taxon>
        <taxon>Sar</taxon>
        <taxon>Alveolata</taxon>
        <taxon>Dinophyceae</taxon>
        <taxon>Prorocentrales</taxon>
        <taxon>Prorocentraceae</taxon>
        <taxon>Prorocentrum</taxon>
    </lineage>
</organism>
<feature type="region of interest" description="Disordered" evidence="1">
    <location>
        <begin position="445"/>
        <end position="469"/>
    </location>
</feature>
<feature type="region of interest" description="Disordered" evidence="1">
    <location>
        <begin position="1480"/>
        <end position="1525"/>
    </location>
</feature>
<name>A0ABN9UYW0_9DINO</name>
<comment type="caution">
    <text evidence="2">The sequence shown here is derived from an EMBL/GenBank/DDBJ whole genome shotgun (WGS) entry which is preliminary data.</text>
</comment>
<dbReference type="EMBL" id="CAUYUJ010016427">
    <property type="protein sequence ID" value="CAK0865224.1"/>
    <property type="molecule type" value="Genomic_DNA"/>
</dbReference>
<evidence type="ECO:0000313" key="2">
    <source>
        <dbReference type="EMBL" id="CAK0865224.1"/>
    </source>
</evidence>
<proteinExistence type="predicted"/>
<evidence type="ECO:0000313" key="3">
    <source>
        <dbReference type="Proteomes" id="UP001189429"/>
    </source>
</evidence>
<reference evidence="2" key="1">
    <citation type="submission" date="2023-10" db="EMBL/GenBank/DDBJ databases">
        <authorList>
            <person name="Chen Y."/>
            <person name="Shah S."/>
            <person name="Dougan E. K."/>
            <person name="Thang M."/>
            <person name="Chan C."/>
        </authorList>
    </citation>
    <scope>NUCLEOTIDE SEQUENCE [LARGE SCALE GENOMIC DNA]</scope>
</reference>
<feature type="compositionally biased region" description="Low complexity" evidence="1">
    <location>
        <begin position="1495"/>
        <end position="1523"/>
    </location>
</feature>